<evidence type="ECO:0000256" key="5">
    <source>
        <dbReference type="ARBA" id="ARBA00022692"/>
    </source>
</evidence>
<feature type="transmembrane region" description="Helical" evidence="11">
    <location>
        <begin position="323"/>
        <end position="344"/>
    </location>
</feature>
<dbReference type="PROSITE" id="PS00217">
    <property type="entry name" value="SUGAR_TRANSPORT_2"/>
    <property type="match status" value="1"/>
</dbReference>
<evidence type="ECO:0000256" key="1">
    <source>
        <dbReference type="ARBA" id="ARBA00004141"/>
    </source>
</evidence>
<dbReference type="PROSITE" id="PS50850">
    <property type="entry name" value="MFS"/>
    <property type="match status" value="1"/>
</dbReference>
<feature type="transmembrane region" description="Helical" evidence="11">
    <location>
        <begin position="468"/>
        <end position="485"/>
    </location>
</feature>
<evidence type="ECO:0000256" key="7">
    <source>
        <dbReference type="ARBA" id="ARBA00023136"/>
    </source>
</evidence>
<dbReference type="AlphaFoldDB" id="A0A4T0GW90"/>
<dbReference type="Gene3D" id="1.20.1250.20">
    <property type="entry name" value="MFS general substrate transporter like domains"/>
    <property type="match status" value="1"/>
</dbReference>
<evidence type="ECO:0000259" key="12">
    <source>
        <dbReference type="PROSITE" id="PS50850"/>
    </source>
</evidence>
<name>A0A4T0GW90_WALIC</name>
<feature type="transmembrane region" description="Helical" evidence="11">
    <location>
        <begin position="159"/>
        <end position="182"/>
    </location>
</feature>
<dbReference type="InterPro" id="IPR036259">
    <property type="entry name" value="MFS_trans_sf"/>
</dbReference>
<dbReference type="FunFam" id="1.20.1250.20:FF:000044">
    <property type="entry name" value="Hexose transporter Hxt3p"/>
    <property type="match status" value="1"/>
</dbReference>
<dbReference type="InterPro" id="IPR005828">
    <property type="entry name" value="MFS_sugar_transport-like"/>
</dbReference>
<feature type="transmembrane region" description="Helical" evidence="11">
    <location>
        <begin position="289"/>
        <end position="311"/>
    </location>
</feature>
<accession>A0A4T0GW90</accession>
<gene>
    <name evidence="13" type="ORF">E3P90_04109</name>
</gene>
<dbReference type="PANTHER" id="PTHR48022">
    <property type="entry name" value="PLASTIDIC GLUCOSE TRANSPORTER 4"/>
    <property type="match status" value="1"/>
</dbReference>
<evidence type="ECO:0000256" key="2">
    <source>
        <dbReference type="ARBA" id="ARBA00010992"/>
    </source>
</evidence>
<dbReference type="SUPFAM" id="SSF103473">
    <property type="entry name" value="MFS general substrate transporter"/>
    <property type="match status" value="1"/>
</dbReference>
<feature type="transmembrane region" description="Helical" evidence="11">
    <location>
        <begin position="99"/>
        <end position="120"/>
    </location>
</feature>
<dbReference type="GO" id="GO:0005886">
    <property type="term" value="C:plasma membrane"/>
    <property type="evidence" value="ECO:0007669"/>
    <property type="project" value="TreeGrafter"/>
</dbReference>
<dbReference type="NCBIfam" id="TIGR00879">
    <property type="entry name" value="SP"/>
    <property type="match status" value="1"/>
</dbReference>
<evidence type="ECO:0000256" key="8">
    <source>
        <dbReference type="ARBA" id="ARBA00049119"/>
    </source>
</evidence>
<dbReference type="PROSITE" id="PS00216">
    <property type="entry name" value="SUGAR_TRANSPORT_1"/>
    <property type="match status" value="2"/>
</dbReference>
<feature type="transmembrane region" description="Helical" evidence="11">
    <location>
        <begin position="402"/>
        <end position="424"/>
    </location>
</feature>
<dbReference type="Proteomes" id="UP000306954">
    <property type="component" value="Unassembled WGS sequence"/>
</dbReference>
<evidence type="ECO:0000313" key="14">
    <source>
        <dbReference type="Proteomes" id="UP000306954"/>
    </source>
</evidence>
<keyword evidence="5 11" id="KW-0812">Transmembrane</keyword>
<evidence type="ECO:0000256" key="4">
    <source>
        <dbReference type="ARBA" id="ARBA00022597"/>
    </source>
</evidence>
<feature type="transmembrane region" description="Helical" evidence="11">
    <location>
        <begin position="12"/>
        <end position="30"/>
    </location>
</feature>
<comment type="caution">
    <text evidence="13">The sequence shown here is derived from an EMBL/GenBank/DDBJ whole genome shotgun (WGS) entry which is preliminary data.</text>
</comment>
<dbReference type="GO" id="GO:0005351">
    <property type="term" value="F:carbohydrate:proton symporter activity"/>
    <property type="evidence" value="ECO:0007669"/>
    <property type="project" value="TreeGrafter"/>
</dbReference>
<sequence>MGIFNNKQPLGATTVYVSILSSVGGMIFGYDTGQISDMVLMRDFKYRFADIRTNCINGHCEEYEFSNVREGLIVSLLSIGTLSGALLGAPVADYLGRRMAMSLEAALFTVGLIVQIATQFSWEQFAVGRLIAGLGIGALSAVIPVYVSECVVPNFRGSAVACYQLCITFGILLAYCFCYGTRPLDSDASWRIIVGLGIALALILGVGVWFLPESPRWLMKNDKVEQAKRSLQRVRGAKSDFDKAVVEHDFLEIAAKVKLEQQTESSFWKSWVECFIGQPGKKKLVYRTALGVFLQTFNQLTGANYFFYYGATIFQSVGIEDSYITQIVLGAVNFFCTFWGLWILERFGRRKPMIFGGIWQCECKLSLLTVWLMVFATVGDQLDPRPTPSRPEGNPASGKVMILSACLFIASFASTYGPGTWIVTGETFPLSHRARQASIATASNWVWNFLIGFFSPFITSAISFRYGYVFSGCNLCLAAVMYFFLYETAGLSLEAVDEMYSTKGLKPWRSSQWVPSGFINRRDVMEASKIETFHIEHMDGNDERRFSTADGDQSSQTPSESNKKMDV</sequence>
<dbReference type="EMBL" id="SPOF01000104">
    <property type="protein sequence ID" value="TIB07349.1"/>
    <property type="molecule type" value="Genomic_DNA"/>
</dbReference>
<feature type="transmembrane region" description="Helical" evidence="11">
    <location>
        <begin position="188"/>
        <end position="211"/>
    </location>
</feature>
<proteinExistence type="inferred from homology"/>
<dbReference type="PRINTS" id="PR00171">
    <property type="entry name" value="SUGRTRNSPORT"/>
</dbReference>
<organism evidence="13 14">
    <name type="scientific">Wallemia ichthyophaga</name>
    <dbReference type="NCBI Taxonomy" id="245174"/>
    <lineage>
        <taxon>Eukaryota</taxon>
        <taxon>Fungi</taxon>
        <taxon>Dikarya</taxon>
        <taxon>Basidiomycota</taxon>
        <taxon>Wallemiomycotina</taxon>
        <taxon>Wallemiomycetes</taxon>
        <taxon>Wallemiales</taxon>
        <taxon>Wallemiaceae</taxon>
        <taxon>Wallemia</taxon>
    </lineage>
</organism>
<evidence type="ECO:0000256" key="10">
    <source>
        <dbReference type="SAM" id="MobiDB-lite"/>
    </source>
</evidence>
<dbReference type="InterPro" id="IPR050360">
    <property type="entry name" value="MFS_Sugar_Transporters"/>
</dbReference>
<feature type="domain" description="Major facilitator superfamily (MFS) profile" evidence="12">
    <location>
        <begin position="17"/>
        <end position="489"/>
    </location>
</feature>
<comment type="similarity">
    <text evidence="2 9">Belongs to the major facilitator superfamily. Sugar transporter (TC 2.A.1.1) family.</text>
</comment>
<keyword evidence="4" id="KW-0762">Sugar transport</keyword>
<comment type="catalytic activity">
    <reaction evidence="8">
        <text>myo-inositol(out) + H(+)(out) = myo-inositol(in) + H(+)(in)</text>
        <dbReference type="Rhea" id="RHEA:60364"/>
        <dbReference type="ChEBI" id="CHEBI:15378"/>
        <dbReference type="ChEBI" id="CHEBI:17268"/>
    </reaction>
</comment>
<dbReference type="InterPro" id="IPR020846">
    <property type="entry name" value="MFS_dom"/>
</dbReference>
<comment type="subcellular location">
    <subcellularLocation>
        <location evidence="1">Membrane</location>
        <topology evidence="1">Multi-pass membrane protein</topology>
    </subcellularLocation>
</comment>
<dbReference type="InterPro" id="IPR005829">
    <property type="entry name" value="Sugar_transporter_CS"/>
</dbReference>
<evidence type="ECO:0000256" key="11">
    <source>
        <dbReference type="SAM" id="Phobius"/>
    </source>
</evidence>
<keyword evidence="6 11" id="KW-1133">Transmembrane helix</keyword>
<dbReference type="PANTHER" id="PTHR48022:SF75">
    <property type="entry name" value="GALACTOSE TRANSPORTER-RELATED"/>
    <property type="match status" value="1"/>
</dbReference>
<feature type="transmembrane region" description="Helical" evidence="11">
    <location>
        <begin position="126"/>
        <end position="147"/>
    </location>
</feature>
<keyword evidence="3 9" id="KW-0813">Transport</keyword>
<feature type="region of interest" description="Disordered" evidence="10">
    <location>
        <begin position="542"/>
        <end position="567"/>
    </location>
</feature>
<dbReference type="InterPro" id="IPR003663">
    <property type="entry name" value="Sugar/inositol_transpt"/>
</dbReference>
<evidence type="ECO:0000313" key="13">
    <source>
        <dbReference type="EMBL" id="TIB07349.1"/>
    </source>
</evidence>
<feature type="compositionally biased region" description="Polar residues" evidence="10">
    <location>
        <begin position="550"/>
        <end position="560"/>
    </location>
</feature>
<evidence type="ECO:0000256" key="6">
    <source>
        <dbReference type="ARBA" id="ARBA00022989"/>
    </source>
</evidence>
<evidence type="ECO:0000256" key="3">
    <source>
        <dbReference type="ARBA" id="ARBA00022448"/>
    </source>
</evidence>
<dbReference type="CDD" id="cd17356">
    <property type="entry name" value="MFS_HXT"/>
    <property type="match status" value="1"/>
</dbReference>
<feature type="transmembrane region" description="Helical" evidence="11">
    <location>
        <begin position="72"/>
        <end position="92"/>
    </location>
</feature>
<protein>
    <recommendedName>
        <fullName evidence="12">Major facilitator superfamily (MFS) profile domain-containing protein</fullName>
    </recommendedName>
</protein>
<reference evidence="13 14" key="1">
    <citation type="submission" date="2019-03" db="EMBL/GenBank/DDBJ databases">
        <title>Sequencing 23 genomes of Wallemia ichthyophaga.</title>
        <authorList>
            <person name="Gostincar C."/>
        </authorList>
    </citation>
    <scope>NUCLEOTIDE SEQUENCE [LARGE SCALE GENOMIC DNA]</scope>
    <source>
        <strain evidence="13 14">EXF-8621</strain>
    </source>
</reference>
<evidence type="ECO:0000256" key="9">
    <source>
        <dbReference type="RuleBase" id="RU003346"/>
    </source>
</evidence>
<dbReference type="Pfam" id="PF00083">
    <property type="entry name" value="Sugar_tr"/>
    <property type="match status" value="1"/>
</dbReference>
<keyword evidence="7 11" id="KW-0472">Membrane</keyword>
<feature type="transmembrane region" description="Helical" evidence="11">
    <location>
        <begin position="445"/>
        <end position="462"/>
    </location>
</feature>